<evidence type="ECO:0000259" key="2">
    <source>
        <dbReference type="Pfam" id="PF17111"/>
    </source>
</evidence>
<reference evidence="3" key="1">
    <citation type="submission" date="2021-03" db="EMBL/GenBank/DDBJ databases">
        <title>Comparative genomics and phylogenomic investigation of the class Geoglossomycetes provide insights into ecological specialization and systematics.</title>
        <authorList>
            <person name="Melie T."/>
            <person name="Pirro S."/>
            <person name="Miller A.N."/>
            <person name="Quandt A."/>
        </authorList>
    </citation>
    <scope>NUCLEOTIDE SEQUENCE</scope>
    <source>
        <strain evidence="3">CAQ_001_2017</strain>
    </source>
</reference>
<dbReference type="InterPro" id="IPR031348">
    <property type="entry name" value="PigL_N"/>
</dbReference>
<accession>A0A9P8LIS0</accession>
<feature type="compositionally biased region" description="Basic and acidic residues" evidence="1">
    <location>
        <begin position="362"/>
        <end position="371"/>
    </location>
</feature>
<dbReference type="Proteomes" id="UP000750711">
    <property type="component" value="Unassembled WGS sequence"/>
</dbReference>
<dbReference type="AlphaFoldDB" id="A0A9P8LIS0"/>
<feature type="region of interest" description="Disordered" evidence="1">
    <location>
        <begin position="322"/>
        <end position="371"/>
    </location>
</feature>
<sequence length="371" mass="41486">MDPISVAASVVGLLTAAAKILSTMQELVSSVTHASNLSRRVQHEIRDITAVVAQLQPFVLRSVLPEPSRESMIDVHQVLMTLTGTVCTFSELEREVDGLINDEGMGILDRARWAWKEPTIIQLCQRLQDHKSSLSLMLTILTWYETLLRCVPIYWSNTIRVLYSKSTTEAKNSVDTLCNLVGQLVESNTQMLNRLRMLESTAQTSCDSEARDDTASVEATISLRGLRNEQHLRPNCPGFEDALFETRVYRNTLFRNSVASLTSSKPGTAHWSTLSGLSLADVSKISVLSLPLSASELYNPQWYNNERRVVEKNVNRLPHRTVSSITLRGKAHPEGSKARSETGSRREGLSSLVNSVLKKRPPKYESLHQRT</sequence>
<comment type="caution">
    <text evidence="3">The sequence shown here is derived from an EMBL/GenBank/DDBJ whole genome shotgun (WGS) entry which is preliminary data.</text>
</comment>
<evidence type="ECO:0000313" key="4">
    <source>
        <dbReference type="Proteomes" id="UP000750711"/>
    </source>
</evidence>
<evidence type="ECO:0000313" key="3">
    <source>
        <dbReference type="EMBL" id="KAH0566150.1"/>
    </source>
</evidence>
<protein>
    <recommendedName>
        <fullName evidence="2">Azaphilone pigments biosynthesis cluster protein L N-terminal domain-containing protein</fullName>
    </recommendedName>
</protein>
<feature type="domain" description="Azaphilone pigments biosynthesis cluster protein L N-terminal" evidence="2">
    <location>
        <begin position="1"/>
        <end position="142"/>
    </location>
</feature>
<feature type="compositionally biased region" description="Basic and acidic residues" evidence="1">
    <location>
        <begin position="331"/>
        <end position="348"/>
    </location>
</feature>
<gene>
    <name evidence="3" type="ORF">GP486_000453</name>
</gene>
<proteinExistence type="predicted"/>
<dbReference type="EMBL" id="JAGHQM010000031">
    <property type="protein sequence ID" value="KAH0566150.1"/>
    <property type="molecule type" value="Genomic_DNA"/>
</dbReference>
<keyword evidence="4" id="KW-1185">Reference proteome</keyword>
<organism evidence="3 4">
    <name type="scientific">Trichoglossum hirsutum</name>
    <dbReference type="NCBI Taxonomy" id="265104"/>
    <lineage>
        <taxon>Eukaryota</taxon>
        <taxon>Fungi</taxon>
        <taxon>Dikarya</taxon>
        <taxon>Ascomycota</taxon>
        <taxon>Pezizomycotina</taxon>
        <taxon>Geoglossomycetes</taxon>
        <taxon>Geoglossales</taxon>
        <taxon>Geoglossaceae</taxon>
        <taxon>Trichoglossum</taxon>
    </lineage>
</organism>
<dbReference type="Pfam" id="PF17111">
    <property type="entry name" value="PigL_N"/>
    <property type="match status" value="1"/>
</dbReference>
<name>A0A9P8LIS0_9PEZI</name>
<evidence type="ECO:0000256" key="1">
    <source>
        <dbReference type="SAM" id="MobiDB-lite"/>
    </source>
</evidence>